<gene>
    <name evidence="4" type="ORF">GKS16_00745</name>
</gene>
<dbReference type="PANTHER" id="PTHR33308">
    <property type="entry name" value="PEPTIDOGLYCAN HYDROLASE FLGJ"/>
    <property type="match status" value="1"/>
</dbReference>
<dbReference type="Proteomes" id="UP000483839">
    <property type="component" value="Unassembled WGS sequence"/>
</dbReference>
<name>A0A2X4HEQ4_STRUB</name>
<protein>
    <submittedName>
        <fullName evidence="4">N-acetylmuramidase</fullName>
    </submittedName>
</protein>
<keyword evidence="2" id="KW-0378">Hydrolase</keyword>
<dbReference type="InterPro" id="IPR051056">
    <property type="entry name" value="Glycosyl_Hydrolase_73"/>
</dbReference>
<evidence type="ECO:0000259" key="3">
    <source>
        <dbReference type="SMART" id="SM00047"/>
    </source>
</evidence>
<feature type="domain" description="Mannosyl-glycoprotein endo-beta-N-acetylglucosamidase-like" evidence="3">
    <location>
        <begin position="37"/>
        <end position="194"/>
    </location>
</feature>
<dbReference type="PANTHER" id="PTHR33308:SF9">
    <property type="entry name" value="PEPTIDOGLYCAN HYDROLASE FLGJ"/>
    <property type="match status" value="1"/>
</dbReference>
<dbReference type="GO" id="GO:0004040">
    <property type="term" value="F:amidase activity"/>
    <property type="evidence" value="ECO:0007669"/>
    <property type="project" value="InterPro"/>
</dbReference>
<evidence type="ECO:0000313" key="5">
    <source>
        <dbReference type="Proteomes" id="UP000483839"/>
    </source>
</evidence>
<evidence type="ECO:0000313" key="4">
    <source>
        <dbReference type="EMBL" id="MTD00813.1"/>
    </source>
</evidence>
<dbReference type="RefSeq" id="WP_111673485.1">
    <property type="nucleotide sequence ID" value="NZ_BAABQA010000002.1"/>
</dbReference>
<reference evidence="4 5" key="1">
    <citation type="submission" date="2019-11" db="EMBL/GenBank/DDBJ databases">
        <title>Streptococcus uberis isolated from clinical mastitis cases on a southeastern Queensland dairy.</title>
        <authorList>
            <person name="Workentine M.L."/>
            <person name="Price R."/>
            <person name="Olchowy T."/>
        </authorList>
    </citation>
    <scope>NUCLEOTIDE SEQUENCE [LARGE SCALE GENOMIC DNA]</scope>
    <source>
        <strain evidence="4 5">OLC4459-A17</strain>
    </source>
</reference>
<proteinExistence type="inferred from homology"/>
<dbReference type="Gene3D" id="4.10.80.30">
    <property type="entry name" value="DNA polymerase, domain 6"/>
    <property type="match status" value="1"/>
</dbReference>
<sequence length="195" mass="22369">MRNRLTFSYFIGIFLTFLFLLITPLIVNSQASQAGKLVTVPYSKKEFITTIANEIKPYAKAYGIRPSIIIGQAVLESQSGQTLLASRYHNLFAIESRPGKDGVTLVTNRPLGNHPVSSKVRFIRYKDWEAAIRDYFLTLRSGDVWDKHFYRTLATSEGYKGPAQAIEDYLYSYDKNYSDKLIKTIEENDLTQYDR</sequence>
<dbReference type="AlphaFoldDB" id="A0A2X4HEQ4"/>
<comment type="caution">
    <text evidence="4">The sequence shown here is derived from an EMBL/GenBank/DDBJ whole genome shotgun (WGS) entry which is preliminary data.</text>
</comment>
<dbReference type="InterPro" id="IPR002901">
    <property type="entry name" value="MGlyc_endo_b_GlcNAc-like_dom"/>
</dbReference>
<evidence type="ECO:0000256" key="2">
    <source>
        <dbReference type="ARBA" id="ARBA00022801"/>
    </source>
</evidence>
<dbReference type="SMART" id="SM00047">
    <property type="entry name" value="LYZ2"/>
    <property type="match status" value="1"/>
</dbReference>
<comment type="similarity">
    <text evidence="1">Belongs to the glycosyl hydrolase 73 family.</text>
</comment>
<evidence type="ECO:0000256" key="1">
    <source>
        <dbReference type="ARBA" id="ARBA00010266"/>
    </source>
</evidence>
<dbReference type="Gene3D" id="1.10.530.10">
    <property type="match status" value="1"/>
</dbReference>
<organism evidence="4 5">
    <name type="scientific">Streptococcus uberis</name>
    <dbReference type="NCBI Taxonomy" id="1349"/>
    <lineage>
        <taxon>Bacteria</taxon>
        <taxon>Bacillati</taxon>
        <taxon>Bacillota</taxon>
        <taxon>Bacilli</taxon>
        <taxon>Lactobacillales</taxon>
        <taxon>Streptococcaceae</taxon>
        <taxon>Streptococcus</taxon>
    </lineage>
</organism>
<accession>A0A2X4HEQ4</accession>
<dbReference type="EMBL" id="WLXI01000005">
    <property type="protein sequence ID" value="MTD00813.1"/>
    <property type="molecule type" value="Genomic_DNA"/>
</dbReference>
<dbReference type="Pfam" id="PF01832">
    <property type="entry name" value="Glucosaminidase"/>
    <property type="match status" value="1"/>
</dbReference>